<evidence type="ECO:0000313" key="2">
    <source>
        <dbReference type="Proteomes" id="UP001057402"/>
    </source>
</evidence>
<gene>
    <name evidence="1" type="ORF">MLD38_021578</name>
</gene>
<comment type="caution">
    <text evidence="1">The sequence shown here is derived from an EMBL/GenBank/DDBJ whole genome shotgun (WGS) entry which is preliminary data.</text>
</comment>
<dbReference type="Proteomes" id="UP001057402">
    <property type="component" value="Chromosome 6"/>
</dbReference>
<accession>A0ACB9QGQ7</accession>
<proteinExistence type="predicted"/>
<dbReference type="EMBL" id="CM042885">
    <property type="protein sequence ID" value="KAI4365610.1"/>
    <property type="molecule type" value="Genomic_DNA"/>
</dbReference>
<protein>
    <submittedName>
        <fullName evidence="1">Uncharacterized protein</fullName>
    </submittedName>
</protein>
<name>A0ACB9QGQ7_9MYRT</name>
<evidence type="ECO:0000313" key="1">
    <source>
        <dbReference type="EMBL" id="KAI4365610.1"/>
    </source>
</evidence>
<keyword evidence="2" id="KW-1185">Reference proteome</keyword>
<sequence length="332" mass="35423">MGQKEGGDGGSGGGKDGGKPVVVMKMEIHCESCAKKVKSLLKKSTGVEDVEVDVASNKVTVTGKVDPAKLREKLESKTHKSVGLVSPLPAAPKKDGGVSEKKPEEKNPVPKESTVVLKITLHCDGCAKKIKRIISKIKGVSSVTIDSTKDLVTVTGIMEVNDLVPYLQVKCKRTVEAVLPKKDGGGGSGDKKDNKKAPATAGAAAPGGSSGEKKKEEGKNGDDAGKKEEKNKEGGGQGNGPMQSKVELQRMEYYAQPYQQTMVPMPPPPQYATSHWQYGPPPHGDQFWNAEPYAYSGGYPVAHYMSEGFVMDQRVHAPQMFSDENPNACSIM</sequence>
<reference evidence="2" key="1">
    <citation type="journal article" date="2023" name="Front. Plant Sci.">
        <title>Chromosomal-level genome assembly of Melastoma candidum provides insights into trichome evolution.</title>
        <authorList>
            <person name="Zhong Y."/>
            <person name="Wu W."/>
            <person name="Sun C."/>
            <person name="Zou P."/>
            <person name="Liu Y."/>
            <person name="Dai S."/>
            <person name="Zhou R."/>
        </authorList>
    </citation>
    <scope>NUCLEOTIDE SEQUENCE [LARGE SCALE GENOMIC DNA]</scope>
</reference>
<organism evidence="1 2">
    <name type="scientific">Melastoma candidum</name>
    <dbReference type="NCBI Taxonomy" id="119954"/>
    <lineage>
        <taxon>Eukaryota</taxon>
        <taxon>Viridiplantae</taxon>
        <taxon>Streptophyta</taxon>
        <taxon>Embryophyta</taxon>
        <taxon>Tracheophyta</taxon>
        <taxon>Spermatophyta</taxon>
        <taxon>Magnoliopsida</taxon>
        <taxon>eudicotyledons</taxon>
        <taxon>Gunneridae</taxon>
        <taxon>Pentapetalae</taxon>
        <taxon>rosids</taxon>
        <taxon>malvids</taxon>
        <taxon>Myrtales</taxon>
        <taxon>Melastomataceae</taxon>
        <taxon>Melastomatoideae</taxon>
        <taxon>Melastomateae</taxon>
        <taxon>Melastoma</taxon>
    </lineage>
</organism>